<evidence type="ECO:0000256" key="1">
    <source>
        <dbReference type="SAM" id="Phobius"/>
    </source>
</evidence>
<comment type="caution">
    <text evidence="3">The sequence shown here is derived from an EMBL/GenBank/DDBJ whole genome shotgun (WGS) entry which is preliminary data.</text>
</comment>
<feature type="transmembrane region" description="Helical" evidence="1">
    <location>
        <begin position="162"/>
        <end position="181"/>
    </location>
</feature>
<evidence type="ECO:0000313" key="2">
    <source>
        <dbReference type="EMBL" id="TNC41832.1"/>
    </source>
</evidence>
<keyword evidence="1" id="KW-0812">Transmembrane</keyword>
<feature type="transmembrane region" description="Helical" evidence="1">
    <location>
        <begin position="128"/>
        <end position="150"/>
    </location>
</feature>
<feature type="transmembrane region" description="Helical" evidence="1">
    <location>
        <begin position="103"/>
        <end position="122"/>
    </location>
</feature>
<proteinExistence type="predicted"/>
<dbReference type="EMBL" id="VDFR01000101">
    <property type="protein sequence ID" value="TNC41832.1"/>
    <property type="molecule type" value="Genomic_DNA"/>
</dbReference>
<reference evidence="3 4" key="1">
    <citation type="submission" date="2019-05" db="EMBL/GenBank/DDBJ databases">
        <title>Mumia sp. nov., isolated from the intestinal contents of plateau pika (Ochotona curzoniae) in the Qinghai-Tibet plateau of China.</title>
        <authorList>
            <person name="Tian Z."/>
        </authorList>
    </citation>
    <scope>NUCLEOTIDE SEQUENCE [LARGE SCALE GENOMIC DNA]</scope>
    <source>
        <strain evidence="4">527</strain>
        <strain evidence="3">Z527</strain>
    </source>
</reference>
<organism evidence="3 4">
    <name type="scientific">Mumia zhuanghuii</name>
    <dbReference type="NCBI Taxonomy" id="2585211"/>
    <lineage>
        <taxon>Bacteria</taxon>
        <taxon>Bacillati</taxon>
        <taxon>Actinomycetota</taxon>
        <taxon>Actinomycetes</taxon>
        <taxon>Propionibacteriales</taxon>
        <taxon>Nocardioidaceae</taxon>
        <taxon>Mumia</taxon>
    </lineage>
</organism>
<feature type="transmembrane region" description="Helical" evidence="1">
    <location>
        <begin position="187"/>
        <end position="209"/>
    </location>
</feature>
<feature type="transmembrane region" description="Helical" evidence="1">
    <location>
        <begin position="63"/>
        <end position="82"/>
    </location>
</feature>
<feature type="transmembrane region" description="Helical" evidence="1">
    <location>
        <begin position="6"/>
        <end position="24"/>
    </location>
</feature>
<feature type="transmembrane region" description="Helical" evidence="1">
    <location>
        <begin position="216"/>
        <end position="237"/>
    </location>
</feature>
<protein>
    <recommendedName>
        <fullName evidence="5">ZIP family metal transporter</fullName>
    </recommendedName>
</protein>
<evidence type="ECO:0008006" key="5">
    <source>
        <dbReference type="Google" id="ProtNLM"/>
    </source>
</evidence>
<accession>A0A5C4MVX6</accession>
<sequence length="238" mass="23511">MLSALLWGAVAASSFVVGGALALWRPPRPSWTAVGAGVGAGALLGAVSFELIVEAGQLAGREIVVAVSMLAGVALATTVMLGRGLRSAVAATRVEPPEIDHRFATLLLAVAAEAVIIVGALHSHGITVAVVVAVFLCGVPEAVVGTALLVEAGASGSRVMRTWFALVGYGGLSAVVADLLLDLGGPNVVAAVLSVAGGVVIANIVAHLVPTAFGRLGALSAFPVVLGFALSMSLIGVG</sequence>
<keyword evidence="1" id="KW-0472">Membrane</keyword>
<dbReference type="RefSeq" id="WP_139086852.1">
    <property type="nucleotide sequence ID" value="NZ_VDFR01000034.1"/>
</dbReference>
<feature type="transmembrane region" description="Helical" evidence="1">
    <location>
        <begin position="31"/>
        <end position="51"/>
    </location>
</feature>
<dbReference type="OrthoDB" id="130061at85009"/>
<evidence type="ECO:0000313" key="4">
    <source>
        <dbReference type="Proteomes" id="UP000306740"/>
    </source>
</evidence>
<dbReference type="EMBL" id="VDFR01000034">
    <property type="protein sequence ID" value="TNC48669.1"/>
    <property type="molecule type" value="Genomic_DNA"/>
</dbReference>
<name>A0A5C4MVX6_9ACTN</name>
<keyword evidence="1" id="KW-1133">Transmembrane helix</keyword>
<evidence type="ECO:0000313" key="3">
    <source>
        <dbReference type="EMBL" id="TNC48669.1"/>
    </source>
</evidence>
<gene>
    <name evidence="3" type="ORF">FHE65_07150</name>
    <name evidence="2" type="ORF">FHE65_21800</name>
</gene>
<dbReference type="AlphaFoldDB" id="A0A5C4MVX6"/>
<dbReference type="Proteomes" id="UP000306740">
    <property type="component" value="Unassembled WGS sequence"/>
</dbReference>